<evidence type="ECO:0000256" key="7">
    <source>
        <dbReference type="ARBA" id="ARBA00022676"/>
    </source>
</evidence>
<evidence type="ECO:0000256" key="6">
    <source>
        <dbReference type="ARBA" id="ARBA00022642"/>
    </source>
</evidence>
<dbReference type="SUPFAM" id="SSF51690">
    <property type="entry name" value="Nicotinate/Quinolinate PRTase C-terminal domain-like"/>
    <property type="match status" value="1"/>
</dbReference>
<dbReference type="PIRSF" id="PIRSF006250">
    <property type="entry name" value="NadC_ModD"/>
    <property type="match status" value="1"/>
</dbReference>
<dbReference type="GO" id="GO:0009435">
    <property type="term" value="P:NAD+ biosynthetic process"/>
    <property type="evidence" value="ECO:0007669"/>
    <property type="project" value="UniProtKB-UniPathway"/>
</dbReference>
<evidence type="ECO:0000256" key="11">
    <source>
        <dbReference type="ARBA" id="ARBA00069173"/>
    </source>
</evidence>
<comment type="function">
    <text evidence="1">Involved in the catabolism of quinolinic acid (QA).</text>
</comment>
<comment type="pathway">
    <text evidence="2">Cofactor biosynthesis; NAD(+) biosynthesis; nicotinate D-ribonucleotide from quinolinate: step 1/1.</text>
</comment>
<dbReference type="InterPro" id="IPR013785">
    <property type="entry name" value="Aldolase_TIM"/>
</dbReference>
<dbReference type="GO" id="GO:0004514">
    <property type="term" value="F:nicotinate-nucleotide diphosphorylase (carboxylating) activity"/>
    <property type="evidence" value="ECO:0007669"/>
    <property type="project" value="UniProtKB-EC"/>
</dbReference>
<dbReference type="InterPro" id="IPR036068">
    <property type="entry name" value="Nicotinate_pribotase-like_C"/>
</dbReference>
<evidence type="ECO:0000256" key="5">
    <source>
        <dbReference type="ARBA" id="ARBA00011944"/>
    </source>
</evidence>
<sequence>MSKSKLITSGYIKSIVGASLFEDQAQKDITTDLLVNKNSITSAKIIANEDGIIGGLDFADEAFKQIDKKTKFKKKVQEGSSIKKGDIIAEIKGLTGSILKSERTAINFLGLISGIATKTHYYVNLVKEYKTKICCTRKTLPTLRAIQKYAVTLGGGTNNRFNLFDEIFIKDNHISASQNIFDLVQNALRLNRSGKIITVEVDTLGQLETIQTLNFNRLLLDNMKPDEIKKALSLVGNKYETEASGNINDKNILEYAKTGVNRISIGRLTHSPQNLDISLNFN</sequence>
<evidence type="ECO:0000256" key="8">
    <source>
        <dbReference type="ARBA" id="ARBA00022679"/>
    </source>
</evidence>
<feature type="domain" description="Quinolinate phosphoribosyl transferase N-terminal" evidence="14">
    <location>
        <begin position="28"/>
        <end position="112"/>
    </location>
</feature>
<evidence type="ECO:0000259" key="13">
    <source>
        <dbReference type="Pfam" id="PF01729"/>
    </source>
</evidence>
<accession>A0A845SAU1</accession>
<evidence type="ECO:0000256" key="2">
    <source>
        <dbReference type="ARBA" id="ARBA00004893"/>
    </source>
</evidence>
<dbReference type="InterPro" id="IPR027277">
    <property type="entry name" value="NadC/ModD"/>
</dbReference>
<dbReference type="CDD" id="cd01572">
    <property type="entry name" value="QPRTase"/>
    <property type="match status" value="1"/>
</dbReference>
<comment type="similarity">
    <text evidence="3 12">Belongs to the NadC/ModD family.</text>
</comment>
<dbReference type="Proteomes" id="UP000713222">
    <property type="component" value="Unassembled WGS sequence"/>
</dbReference>
<keyword evidence="7 12" id="KW-0328">Glycosyltransferase</keyword>
<evidence type="ECO:0000259" key="14">
    <source>
        <dbReference type="Pfam" id="PF02749"/>
    </source>
</evidence>
<keyword evidence="8 12" id="KW-0808">Transferase</keyword>
<dbReference type="EMBL" id="RGET01000170">
    <property type="protein sequence ID" value="NBN88566.1"/>
    <property type="molecule type" value="Genomic_DNA"/>
</dbReference>
<dbReference type="FunFam" id="3.90.1170.20:FF:000001">
    <property type="entry name" value="Nicotinate-nucleotide diphosphorylase (Carboxylating)"/>
    <property type="match status" value="1"/>
</dbReference>
<evidence type="ECO:0000256" key="3">
    <source>
        <dbReference type="ARBA" id="ARBA00009400"/>
    </source>
</evidence>
<keyword evidence="6" id="KW-0662">Pyridine nucleotide biosynthesis</keyword>
<name>A0A845SAU1_9PROT</name>
<dbReference type="EC" id="2.4.2.19" evidence="5"/>
<dbReference type="Proteomes" id="UP000572953">
    <property type="component" value="Unassembled WGS sequence"/>
</dbReference>
<dbReference type="PANTHER" id="PTHR32179">
    <property type="entry name" value="NICOTINATE-NUCLEOTIDE PYROPHOSPHORYLASE [CARBOXYLATING]"/>
    <property type="match status" value="1"/>
</dbReference>
<dbReference type="InterPro" id="IPR022412">
    <property type="entry name" value="Quinolinate_PRibosylTrfase_N"/>
</dbReference>
<dbReference type="EMBL" id="RGGN01000050">
    <property type="protein sequence ID" value="NCU62851.1"/>
    <property type="molecule type" value="Genomic_DNA"/>
</dbReference>
<dbReference type="FunFam" id="3.20.20.70:FF:000030">
    <property type="entry name" value="Nicotinate-nucleotide pyrophosphorylase, carboxylating"/>
    <property type="match status" value="1"/>
</dbReference>
<dbReference type="GO" id="GO:0005737">
    <property type="term" value="C:cytoplasm"/>
    <property type="evidence" value="ECO:0007669"/>
    <property type="project" value="TreeGrafter"/>
</dbReference>
<dbReference type="InterPro" id="IPR004393">
    <property type="entry name" value="NadC"/>
</dbReference>
<dbReference type="Pfam" id="PF01729">
    <property type="entry name" value="QRPTase_C"/>
    <property type="match status" value="1"/>
</dbReference>
<dbReference type="Gene3D" id="3.20.20.70">
    <property type="entry name" value="Aldolase class I"/>
    <property type="match status" value="1"/>
</dbReference>
<dbReference type="PANTHER" id="PTHR32179:SF3">
    <property type="entry name" value="NICOTINATE-NUCLEOTIDE PYROPHOSPHORYLASE [CARBOXYLATING]"/>
    <property type="match status" value="1"/>
</dbReference>
<reference evidence="16 17" key="1">
    <citation type="submission" date="2018-10" db="EMBL/GenBank/DDBJ databases">
        <title>Iterative Subtractive Binning of Freshwater Chronoseries Metagenomes Recovers Nearly Complete Genomes from over Four Hundred Novel Species.</title>
        <authorList>
            <person name="Rodriguez-R L.M."/>
            <person name="Tsementzi D."/>
            <person name="Luo C."/>
            <person name="Konstantinidis K.T."/>
        </authorList>
    </citation>
    <scope>NUCLEOTIDE SEQUENCE [LARGE SCALE GENOMIC DNA]</scope>
    <source>
        <strain evidence="16">WB7_2B_003</strain>
        <strain evidence="15">WB7_6_001</strain>
    </source>
</reference>
<evidence type="ECO:0000256" key="12">
    <source>
        <dbReference type="PIRNR" id="PIRNR006250"/>
    </source>
</evidence>
<evidence type="ECO:0000256" key="9">
    <source>
        <dbReference type="ARBA" id="ARBA00033102"/>
    </source>
</evidence>
<dbReference type="InterPro" id="IPR037128">
    <property type="entry name" value="Quinolinate_PRibosylTase_N_sf"/>
</dbReference>
<evidence type="ECO:0000313" key="15">
    <source>
        <dbReference type="EMBL" id="NBN88566.1"/>
    </source>
</evidence>
<proteinExistence type="inferred from homology"/>
<dbReference type="SUPFAM" id="SSF54675">
    <property type="entry name" value="Nicotinate/Quinolinate PRTase N-terminal domain-like"/>
    <property type="match status" value="1"/>
</dbReference>
<dbReference type="AlphaFoldDB" id="A0A845SAU1"/>
<evidence type="ECO:0000256" key="4">
    <source>
        <dbReference type="ARBA" id="ARBA00011218"/>
    </source>
</evidence>
<dbReference type="Gene3D" id="3.90.1170.20">
    <property type="entry name" value="Quinolinate phosphoribosyl transferase, N-terminal domain"/>
    <property type="match status" value="1"/>
</dbReference>
<evidence type="ECO:0000313" key="16">
    <source>
        <dbReference type="EMBL" id="NCU62851.1"/>
    </source>
</evidence>
<dbReference type="Pfam" id="PF02749">
    <property type="entry name" value="QRPTase_N"/>
    <property type="match status" value="1"/>
</dbReference>
<evidence type="ECO:0000256" key="10">
    <source>
        <dbReference type="ARBA" id="ARBA00047445"/>
    </source>
</evidence>
<gene>
    <name evidence="16" type="primary">nadC</name>
    <name evidence="15" type="ORF">EBV32_05725</name>
    <name evidence="16" type="ORF">EBV78_02000</name>
</gene>
<comment type="caution">
    <text evidence="16">The sequence shown here is derived from an EMBL/GenBank/DDBJ whole genome shotgun (WGS) entry which is preliminary data.</text>
</comment>
<evidence type="ECO:0000313" key="17">
    <source>
        <dbReference type="Proteomes" id="UP000572953"/>
    </source>
</evidence>
<feature type="domain" description="Quinolinate phosphoribosyl transferase C-terminal" evidence="13">
    <location>
        <begin position="115"/>
        <end position="279"/>
    </location>
</feature>
<protein>
    <recommendedName>
        <fullName evidence="11">Probable nicotinate-nucleotide pyrophosphorylase [carboxylating]</fullName>
        <ecNumber evidence="5">2.4.2.19</ecNumber>
    </recommendedName>
    <alternativeName>
        <fullName evidence="9">Quinolinate phosphoribosyltransferase [decarboxylating]</fullName>
    </alternativeName>
</protein>
<comment type="catalytic activity">
    <reaction evidence="10">
        <text>nicotinate beta-D-ribonucleotide + CO2 + diphosphate = quinolinate + 5-phospho-alpha-D-ribose 1-diphosphate + 2 H(+)</text>
        <dbReference type="Rhea" id="RHEA:12733"/>
        <dbReference type="ChEBI" id="CHEBI:15378"/>
        <dbReference type="ChEBI" id="CHEBI:16526"/>
        <dbReference type="ChEBI" id="CHEBI:29959"/>
        <dbReference type="ChEBI" id="CHEBI:33019"/>
        <dbReference type="ChEBI" id="CHEBI:57502"/>
        <dbReference type="ChEBI" id="CHEBI:58017"/>
        <dbReference type="EC" id="2.4.2.19"/>
    </reaction>
</comment>
<organism evidence="16 17">
    <name type="scientific">Candidatus Fonsibacter lacus</name>
    <dbReference type="NCBI Taxonomy" id="2576439"/>
    <lineage>
        <taxon>Bacteria</taxon>
        <taxon>Pseudomonadati</taxon>
        <taxon>Pseudomonadota</taxon>
        <taxon>Alphaproteobacteria</taxon>
        <taxon>Candidatus Pelagibacterales</taxon>
        <taxon>Candidatus Pelagibacterales incertae sedis</taxon>
        <taxon>Candidatus Fonsibacter</taxon>
    </lineage>
</organism>
<dbReference type="UniPathway" id="UPA00253">
    <property type="reaction ID" value="UER00331"/>
</dbReference>
<evidence type="ECO:0000256" key="1">
    <source>
        <dbReference type="ARBA" id="ARBA00003237"/>
    </source>
</evidence>
<comment type="subunit">
    <text evidence="4">Hexamer formed by 3 homodimers.</text>
</comment>
<dbReference type="GO" id="GO:0034213">
    <property type="term" value="P:quinolinate catabolic process"/>
    <property type="evidence" value="ECO:0007669"/>
    <property type="project" value="TreeGrafter"/>
</dbReference>
<dbReference type="InterPro" id="IPR002638">
    <property type="entry name" value="Quinolinate_PRibosylTrfase_C"/>
</dbReference>
<dbReference type="NCBIfam" id="TIGR00078">
    <property type="entry name" value="nadC"/>
    <property type="match status" value="1"/>
</dbReference>